<organism evidence="2">
    <name type="scientific">Compsopogon caeruleus</name>
    <dbReference type="NCBI Taxonomy" id="31354"/>
    <lineage>
        <taxon>Eukaryota</taxon>
        <taxon>Rhodophyta</taxon>
        <taxon>Compsopogonophyceae</taxon>
        <taxon>Compsopogonales</taxon>
        <taxon>Compsopogonaceae</taxon>
        <taxon>Compsopogon</taxon>
    </lineage>
</organism>
<dbReference type="Pfam" id="PF13251">
    <property type="entry name" value="DUF4042"/>
    <property type="match status" value="1"/>
</dbReference>
<dbReference type="PANTHER" id="PTHR13366:SF0">
    <property type="entry name" value="HEAT REPEAT-CONTAINING PROTEIN 6"/>
    <property type="match status" value="1"/>
</dbReference>
<evidence type="ECO:0000313" key="2">
    <source>
        <dbReference type="EMBL" id="CAD9235402.1"/>
    </source>
</evidence>
<dbReference type="InterPro" id="IPR025283">
    <property type="entry name" value="DUF4042"/>
</dbReference>
<dbReference type="SUPFAM" id="SSF48371">
    <property type="entry name" value="ARM repeat"/>
    <property type="match status" value="1"/>
</dbReference>
<evidence type="ECO:0000259" key="1">
    <source>
        <dbReference type="Pfam" id="PF13251"/>
    </source>
</evidence>
<evidence type="ECO:0000313" key="3">
    <source>
        <dbReference type="EMBL" id="CAD9235403.1"/>
    </source>
</evidence>
<dbReference type="InterPro" id="IPR052107">
    <property type="entry name" value="HEAT6"/>
</dbReference>
<dbReference type="InterPro" id="IPR011989">
    <property type="entry name" value="ARM-like"/>
</dbReference>
<dbReference type="PANTHER" id="PTHR13366">
    <property type="entry name" value="MALARIA ANTIGEN-RELATED"/>
    <property type="match status" value="1"/>
</dbReference>
<dbReference type="EMBL" id="HBGH01013342">
    <property type="protein sequence ID" value="CAD9235402.1"/>
    <property type="molecule type" value="Transcribed_RNA"/>
</dbReference>
<proteinExistence type="predicted"/>
<gene>
    <name evidence="2" type="ORF">CCAE0312_LOCUS7493</name>
    <name evidence="3" type="ORF">CCAE0312_LOCUS7494</name>
</gene>
<sequence length="586" mass="64960">MRAMAEIHRALALALAKERDLKVLAQLSKCAATLVMNAPYPAIPNGLVRGLLESEFSVVQQVDRRKGSTALCACIAAMTSLFNAADIPEDCIRQIVQQHRVLDYFISELQSSSSWPLAETLSLLGTLVNRIPSTVEPYQGTMWILISQFSKDRDPVIRLHSLRLLGRLLVADSSDGKQGDTKLIDDQLALDVIASCWNDSFHSVRAECVSCVGDFPLRLWASLDDQQVDNLVDRMLKALQDPASGVRMTTLRALFPLSLRLNRPTNAVLESISHVAENDVAVAVKAKALQSLGSIVMHSSAFISRRTLSQSLRAAREGMLGHEPMRNSAIRALGALGHYVERWRETNSSRASVLMDIIESLLKVPIIHGDQKDFARNALLALKGTEDALMINSSRSLLQPDDEIAISTTLATSLQAILDKTLDFRLLCTALKVTRLGLGMAILSSPYWSLMVQAFRLIGSNNNLDFHIEWKSCWMELVVLLSDLAERDPDALQLTEVLTYRETALMMVAVLGQSSFLSSEDLAVIEGVLPSEFDRGMTWEQRRSSVSMLARLVSRFSDESVHWETLKRWIGSLVWESDGFKSPTSV</sequence>
<dbReference type="EMBL" id="HBGH01013343">
    <property type="protein sequence ID" value="CAD9235403.1"/>
    <property type="molecule type" value="Transcribed_RNA"/>
</dbReference>
<name>A0A6T6CI85_9RHOD</name>
<accession>A0A6T6CI85</accession>
<feature type="domain" description="DUF4042" evidence="1">
    <location>
        <begin position="4"/>
        <end position="80"/>
    </location>
</feature>
<dbReference type="Gene3D" id="1.25.10.10">
    <property type="entry name" value="Leucine-rich Repeat Variant"/>
    <property type="match status" value="1"/>
</dbReference>
<dbReference type="InterPro" id="IPR016024">
    <property type="entry name" value="ARM-type_fold"/>
</dbReference>
<dbReference type="AlphaFoldDB" id="A0A6T6CI85"/>
<reference evidence="2" key="1">
    <citation type="submission" date="2021-01" db="EMBL/GenBank/DDBJ databases">
        <authorList>
            <person name="Corre E."/>
            <person name="Pelletier E."/>
            <person name="Niang G."/>
            <person name="Scheremetjew M."/>
            <person name="Finn R."/>
            <person name="Kale V."/>
            <person name="Holt S."/>
            <person name="Cochrane G."/>
            <person name="Meng A."/>
            <person name="Brown T."/>
            <person name="Cohen L."/>
        </authorList>
    </citation>
    <scope>NUCLEOTIDE SEQUENCE</scope>
    <source>
        <strain evidence="2">SAG 36.94</strain>
    </source>
</reference>
<protein>
    <recommendedName>
        <fullName evidence="1">DUF4042 domain-containing protein</fullName>
    </recommendedName>
</protein>